<dbReference type="Proteomes" id="UP000026915">
    <property type="component" value="Chromosome 3"/>
</dbReference>
<name>A0A061G108_THECC</name>
<dbReference type="Gramene" id="EOY20699">
    <property type="protein sequence ID" value="EOY20699"/>
    <property type="gene ID" value="TCM_012051"/>
</dbReference>
<sequence length="98" mass="10560">MSNGKWGPLAQVVIRGCVGHWPYWNHLFEGPPAVGKRVGHAPPGLWGEASWVGVGIPAAQPPPQPARLGQSSYCCCSFAGSNLLSVHVHFLFLSLFRL</sequence>
<dbReference type="EMBL" id="CM001881">
    <property type="protein sequence ID" value="EOY20699.1"/>
    <property type="molecule type" value="Genomic_DNA"/>
</dbReference>
<keyword evidence="2" id="KW-1185">Reference proteome</keyword>
<dbReference type="AlphaFoldDB" id="A0A061G108"/>
<proteinExistence type="predicted"/>
<evidence type="ECO:0000313" key="1">
    <source>
        <dbReference type="EMBL" id="EOY20699.1"/>
    </source>
</evidence>
<dbReference type="InParanoid" id="A0A061G108"/>
<gene>
    <name evidence="1" type="ORF">TCM_012051</name>
</gene>
<organism evidence="1 2">
    <name type="scientific">Theobroma cacao</name>
    <name type="common">Cacao</name>
    <name type="synonym">Cocoa</name>
    <dbReference type="NCBI Taxonomy" id="3641"/>
    <lineage>
        <taxon>Eukaryota</taxon>
        <taxon>Viridiplantae</taxon>
        <taxon>Streptophyta</taxon>
        <taxon>Embryophyta</taxon>
        <taxon>Tracheophyta</taxon>
        <taxon>Spermatophyta</taxon>
        <taxon>Magnoliopsida</taxon>
        <taxon>eudicotyledons</taxon>
        <taxon>Gunneridae</taxon>
        <taxon>Pentapetalae</taxon>
        <taxon>rosids</taxon>
        <taxon>malvids</taxon>
        <taxon>Malvales</taxon>
        <taxon>Malvaceae</taxon>
        <taxon>Byttnerioideae</taxon>
        <taxon>Theobroma</taxon>
    </lineage>
</organism>
<protein>
    <submittedName>
        <fullName evidence="1">Uncharacterized protein</fullName>
    </submittedName>
</protein>
<accession>A0A061G108</accession>
<evidence type="ECO:0000313" key="2">
    <source>
        <dbReference type="Proteomes" id="UP000026915"/>
    </source>
</evidence>
<reference evidence="1 2" key="1">
    <citation type="journal article" date="2013" name="Genome Biol.">
        <title>The genome sequence of the most widely cultivated cacao type and its use to identify candidate genes regulating pod color.</title>
        <authorList>
            <person name="Motamayor J.C."/>
            <person name="Mockaitis K."/>
            <person name="Schmutz J."/>
            <person name="Haiminen N."/>
            <person name="Iii D.L."/>
            <person name="Cornejo O."/>
            <person name="Findley S.D."/>
            <person name="Zheng P."/>
            <person name="Utro F."/>
            <person name="Royaert S."/>
            <person name="Saski C."/>
            <person name="Jenkins J."/>
            <person name="Podicheti R."/>
            <person name="Zhao M."/>
            <person name="Scheffler B.E."/>
            <person name="Stack J.C."/>
            <person name="Feltus F.A."/>
            <person name="Mustiga G.M."/>
            <person name="Amores F."/>
            <person name="Phillips W."/>
            <person name="Marelli J.P."/>
            <person name="May G.D."/>
            <person name="Shapiro H."/>
            <person name="Ma J."/>
            <person name="Bustamante C.D."/>
            <person name="Schnell R.J."/>
            <person name="Main D."/>
            <person name="Gilbert D."/>
            <person name="Parida L."/>
            <person name="Kuhn D.N."/>
        </authorList>
    </citation>
    <scope>NUCLEOTIDE SEQUENCE [LARGE SCALE GENOMIC DNA]</scope>
    <source>
        <strain evidence="2">cv. Matina 1-6</strain>
    </source>
</reference>
<dbReference type="HOGENOM" id="CLU_2337774_0_0_1"/>